<dbReference type="OrthoDB" id="494673at2759"/>
<feature type="transmembrane region" description="Helical" evidence="11">
    <location>
        <begin position="40"/>
        <end position="60"/>
    </location>
</feature>
<dbReference type="GO" id="GO:0015267">
    <property type="term" value="F:channel activity"/>
    <property type="evidence" value="ECO:0007669"/>
    <property type="project" value="UniProtKB-ARBA"/>
</dbReference>
<feature type="region of interest" description="Disordered" evidence="10">
    <location>
        <begin position="506"/>
        <end position="528"/>
    </location>
</feature>
<dbReference type="Proteomes" id="UP000319731">
    <property type="component" value="Unassembled WGS sequence"/>
</dbReference>
<dbReference type="GO" id="GO:0012505">
    <property type="term" value="C:endomembrane system"/>
    <property type="evidence" value="ECO:0007669"/>
    <property type="project" value="UniProtKB-SubCell"/>
</dbReference>
<evidence type="ECO:0000256" key="4">
    <source>
        <dbReference type="ARBA" id="ARBA00022692"/>
    </source>
</evidence>
<proteinExistence type="inferred from homology"/>
<dbReference type="GO" id="GO:0070588">
    <property type="term" value="P:calcium ion transmembrane transport"/>
    <property type="evidence" value="ECO:0007669"/>
    <property type="project" value="TreeGrafter"/>
</dbReference>
<comment type="subcellular location">
    <subcellularLocation>
        <location evidence="1">Endomembrane system</location>
    </subcellularLocation>
</comment>
<evidence type="ECO:0000256" key="3">
    <source>
        <dbReference type="ARBA" id="ARBA00022448"/>
    </source>
</evidence>
<dbReference type="STRING" id="1806994.A0A507CK83"/>
<keyword evidence="8" id="KW-1071">Ligand-gated ion channel</keyword>
<comment type="similarity">
    <text evidence="2">Belongs to the P2X receptor family.</text>
</comment>
<gene>
    <name evidence="12" type="ORF">SmJEL517_g00018</name>
</gene>
<keyword evidence="6" id="KW-0406">Ion transport</keyword>
<name>A0A507CK83_9FUNG</name>
<dbReference type="PANTHER" id="PTHR10125:SF31">
    <property type="entry name" value="P2X RECEPTOR E"/>
    <property type="match status" value="1"/>
</dbReference>
<organism evidence="12 13">
    <name type="scientific">Synchytrium microbalum</name>
    <dbReference type="NCBI Taxonomy" id="1806994"/>
    <lineage>
        <taxon>Eukaryota</taxon>
        <taxon>Fungi</taxon>
        <taxon>Fungi incertae sedis</taxon>
        <taxon>Chytridiomycota</taxon>
        <taxon>Chytridiomycota incertae sedis</taxon>
        <taxon>Chytridiomycetes</taxon>
        <taxon>Synchytriales</taxon>
        <taxon>Synchytriaceae</taxon>
        <taxon>Synchytrium</taxon>
    </lineage>
</organism>
<evidence type="ECO:0000256" key="2">
    <source>
        <dbReference type="ARBA" id="ARBA00009848"/>
    </source>
</evidence>
<evidence type="ECO:0000256" key="9">
    <source>
        <dbReference type="ARBA" id="ARBA00023303"/>
    </source>
</evidence>
<dbReference type="RefSeq" id="XP_031027938.1">
    <property type="nucleotide sequence ID" value="XM_031165948.1"/>
</dbReference>
<keyword evidence="4 11" id="KW-0812">Transmembrane</keyword>
<comment type="caution">
    <text evidence="12">The sequence shown here is derived from an EMBL/GenBank/DDBJ whole genome shotgun (WGS) entry which is preliminary data.</text>
</comment>
<accession>A0A507CK83</accession>
<dbReference type="AlphaFoldDB" id="A0A507CK83"/>
<evidence type="ECO:0000256" key="1">
    <source>
        <dbReference type="ARBA" id="ARBA00004308"/>
    </source>
</evidence>
<dbReference type="GO" id="GO:0007165">
    <property type="term" value="P:signal transduction"/>
    <property type="evidence" value="ECO:0007669"/>
    <property type="project" value="UniProtKB-ARBA"/>
</dbReference>
<evidence type="ECO:0000256" key="6">
    <source>
        <dbReference type="ARBA" id="ARBA00023065"/>
    </source>
</evidence>
<evidence type="ECO:0000256" key="5">
    <source>
        <dbReference type="ARBA" id="ARBA00022989"/>
    </source>
</evidence>
<keyword evidence="3" id="KW-0813">Transport</keyword>
<dbReference type="InterPro" id="IPR059116">
    <property type="entry name" value="P2X_receptor"/>
</dbReference>
<keyword evidence="5 11" id="KW-1133">Transmembrane helix</keyword>
<evidence type="ECO:0000313" key="12">
    <source>
        <dbReference type="EMBL" id="TPX38223.1"/>
    </source>
</evidence>
<dbReference type="GO" id="GO:0016020">
    <property type="term" value="C:membrane"/>
    <property type="evidence" value="ECO:0007669"/>
    <property type="project" value="TreeGrafter"/>
</dbReference>
<dbReference type="GeneID" id="42001245"/>
<keyword evidence="13" id="KW-1185">Reference proteome</keyword>
<reference evidence="12 13" key="1">
    <citation type="journal article" date="2019" name="Sci. Rep.">
        <title>Comparative genomics of chytrid fungi reveal insights into the obligate biotrophic and pathogenic lifestyle of Synchytrium endobioticum.</title>
        <authorList>
            <person name="van de Vossenberg B.T.L.H."/>
            <person name="Warris S."/>
            <person name="Nguyen H.D.T."/>
            <person name="van Gent-Pelzer M.P.E."/>
            <person name="Joly D.L."/>
            <person name="van de Geest H.C."/>
            <person name="Bonants P.J.M."/>
            <person name="Smith D.S."/>
            <person name="Levesque C.A."/>
            <person name="van der Lee T.A.J."/>
        </authorList>
    </citation>
    <scope>NUCLEOTIDE SEQUENCE [LARGE SCALE GENOMIC DNA]</scope>
    <source>
        <strain evidence="12 13">JEL517</strain>
    </source>
</reference>
<evidence type="ECO:0000313" key="13">
    <source>
        <dbReference type="Proteomes" id="UP000319731"/>
    </source>
</evidence>
<sequence length="528" mass="56889">MSLLCASALNLNVGMFDEKFGIHEYSYQSFKVVNIKDRRLGLLFLSFEIAIAVYVLWNIFSNGLYLQKTVPITGSIRISFQTPTNYKSLATPSYCTPTSTIAGCLFLNAEQIAYPYAGQEGEIFLTTRVSISNTGVPTGGCNYATPATAAYGCTPPPANTLNQTTYYVANVEAFTLMIDHSVRGQVASGLLLQATVPTTVGKDSNPAMQGKLLGGCSGSSSAPVVLEWNSTTRASALAAGLPGDVITFGQLLTASGCSGAAVNLDANSSSVTAKTGESLRSTGSIISVPIVYTNRQTTGAWNDLKYTYVPASVDGEEYKIIERIPQADGSITYWNRHGVQIILTQSGEIGEFNFLTFLSSLVGGTVVVNVVEEQRDGFGLALLHVATTITDIVMVRCLPHAALYKESKYEETEDFSDIRQELKEIKQRRKFNSHQAEEQVNPLTPTTPAANGKVQPSAPMEVQSSAPLNGTSYAPPTYDPATNVYGNPPQQLQQHYPATVVYAYPPPGTQQNVLYQQPQAPPPPASYY</sequence>
<evidence type="ECO:0000256" key="8">
    <source>
        <dbReference type="ARBA" id="ARBA00023286"/>
    </source>
</evidence>
<keyword evidence="9" id="KW-0407">Ion channel</keyword>
<evidence type="ECO:0000256" key="7">
    <source>
        <dbReference type="ARBA" id="ARBA00023136"/>
    </source>
</evidence>
<keyword evidence="7 11" id="KW-0472">Membrane</keyword>
<feature type="compositionally biased region" description="Pro residues" evidence="10">
    <location>
        <begin position="519"/>
        <end position="528"/>
    </location>
</feature>
<evidence type="ECO:0000256" key="11">
    <source>
        <dbReference type="SAM" id="Phobius"/>
    </source>
</evidence>
<dbReference type="EMBL" id="QEAO01000001">
    <property type="protein sequence ID" value="TPX38223.1"/>
    <property type="molecule type" value="Genomic_DNA"/>
</dbReference>
<feature type="region of interest" description="Disordered" evidence="10">
    <location>
        <begin position="429"/>
        <end position="491"/>
    </location>
</feature>
<evidence type="ECO:0000256" key="10">
    <source>
        <dbReference type="SAM" id="MobiDB-lite"/>
    </source>
</evidence>
<protein>
    <submittedName>
        <fullName evidence="12">Uncharacterized protein</fullName>
    </submittedName>
</protein>
<feature type="compositionally biased region" description="Polar residues" evidence="10">
    <location>
        <begin position="462"/>
        <end position="474"/>
    </location>
</feature>
<dbReference type="PANTHER" id="PTHR10125">
    <property type="entry name" value="P2X PURINOCEPTOR"/>
    <property type="match status" value="1"/>
</dbReference>